<organism evidence="4 5">
    <name type="scientific">Oleomonas cavernae</name>
    <dbReference type="NCBI Taxonomy" id="2320859"/>
    <lineage>
        <taxon>Bacteria</taxon>
        <taxon>Pseudomonadati</taxon>
        <taxon>Pseudomonadota</taxon>
        <taxon>Alphaproteobacteria</taxon>
        <taxon>Acetobacterales</taxon>
        <taxon>Acetobacteraceae</taxon>
        <taxon>Oleomonas</taxon>
    </lineage>
</organism>
<proteinExistence type="predicted"/>
<dbReference type="CDD" id="cd06422">
    <property type="entry name" value="NTP_transferase_like_1"/>
    <property type="match status" value="1"/>
</dbReference>
<dbReference type="InterPro" id="IPR005835">
    <property type="entry name" value="NTP_transferase_dom"/>
</dbReference>
<dbReference type="SUPFAM" id="SSF53448">
    <property type="entry name" value="Nucleotide-diphospho-sugar transferases"/>
    <property type="match status" value="1"/>
</dbReference>
<dbReference type="Pfam" id="PF00483">
    <property type="entry name" value="NTP_transferase"/>
    <property type="match status" value="1"/>
</dbReference>
<sequence length="248" mass="26394">MSPPNTDKPIDTAMVLAAGLGKRMRPLTDRVPKPLVEVAGYSLLDRLLDRLDEAGITRAVVNVHHLADQIEARLEKRRAAGAGPATIVSDERDALLETGGGVARALSLLGDAPFVIVNADTLWRQGMVEPIKAMIAAFDPAQMDTLLLLAPTVTAVGLEGIGDFLMEADGRLARRPEARVAPFVYAGCAIMTPAAFADVPKGAFSLNLLWDRAIEAERLYGLRLDGQFLHVGTIPAIAEAEAALVDIG</sequence>
<dbReference type="PANTHER" id="PTHR43584">
    <property type="entry name" value="NUCLEOTIDYL TRANSFERASE"/>
    <property type="match status" value="1"/>
</dbReference>
<dbReference type="PANTHER" id="PTHR43584:SF8">
    <property type="entry name" value="N-ACETYLMURAMATE ALPHA-1-PHOSPHATE URIDYLYLTRANSFERASE"/>
    <property type="match status" value="1"/>
</dbReference>
<evidence type="ECO:0000313" key="5">
    <source>
        <dbReference type="Proteomes" id="UP000284605"/>
    </source>
</evidence>
<dbReference type="InterPro" id="IPR029044">
    <property type="entry name" value="Nucleotide-diphossugar_trans"/>
</dbReference>
<accession>A0A418VU54</accession>
<dbReference type="GO" id="GO:0016779">
    <property type="term" value="F:nucleotidyltransferase activity"/>
    <property type="evidence" value="ECO:0007669"/>
    <property type="project" value="UniProtKB-KW"/>
</dbReference>
<evidence type="ECO:0000256" key="1">
    <source>
        <dbReference type="ARBA" id="ARBA00022679"/>
    </source>
</evidence>
<dbReference type="OrthoDB" id="9788272at2"/>
<protein>
    <submittedName>
        <fullName evidence="4">Nucleotidyltransferase family protein</fullName>
    </submittedName>
</protein>
<evidence type="ECO:0000256" key="2">
    <source>
        <dbReference type="ARBA" id="ARBA00022695"/>
    </source>
</evidence>
<dbReference type="EMBL" id="QYUK01000016">
    <property type="protein sequence ID" value="RJF80664.1"/>
    <property type="molecule type" value="Genomic_DNA"/>
</dbReference>
<keyword evidence="2" id="KW-0548">Nucleotidyltransferase</keyword>
<gene>
    <name evidence="4" type="ORF">D3874_26545</name>
</gene>
<dbReference type="RefSeq" id="WP_119782715.1">
    <property type="nucleotide sequence ID" value="NZ_QYUK01000016.1"/>
</dbReference>
<dbReference type="AlphaFoldDB" id="A0A418VU54"/>
<name>A0A418VU54_9PROT</name>
<comment type="caution">
    <text evidence="4">The sequence shown here is derived from an EMBL/GenBank/DDBJ whole genome shotgun (WGS) entry which is preliminary data.</text>
</comment>
<dbReference type="InterPro" id="IPR050065">
    <property type="entry name" value="GlmU-like"/>
</dbReference>
<evidence type="ECO:0000259" key="3">
    <source>
        <dbReference type="Pfam" id="PF00483"/>
    </source>
</evidence>
<dbReference type="Proteomes" id="UP000284605">
    <property type="component" value="Unassembled WGS sequence"/>
</dbReference>
<keyword evidence="1 4" id="KW-0808">Transferase</keyword>
<keyword evidence="5" id="KW-1185">Reference proteome</keyword>
<reference evidence="4 5" key="1">
    <citation type="submission" date="2018-09" db="EMBL/GenBank/DDBJ databases">
        <authorList>
            <person name="Zhu H."/>
        </authorList>
    </citation>
    <scope>NUCLEOTIDE SEQUENCE [LARGE SCALE GENOMIC DNA]</scope>
    <source>
        <strain evidence="4 5">K1W22B-8</strain>
    </source>
</reference>
<evidence type="ECO:0000313" key="4">
    <source>
        <dbReference type="EMBL" id="RJF80664.1"/>
    </source>
</evidence>
<feature type="domain" description="Nucleotidyl transferase" evidence="3">
    <location>
        <begin position="13"/>
        <end position="143"/>
    </location>
</feature>
<dbReference type="Gene3D" id="3.90.550.10">
    <property type="entry name" value="Spore Coat Polysaccharide Biosynthesis Protein SpsA, Chain A"/>
    <property type="match status" value="1"/>
</dbReference>